<evidence type="ECO:0000313" key="3">
    <source>
        <dbReference type="Proteomes" id="UP000016511"/>
    </source>
</evidence>
<dbReference type="PATRIC" id="fig|649747.3.peg.5421"/>
<dbReference type="PANTHER" id="PTHR33408">
    <property type="entry name" value="TRANSPOSASE"/>
    <property type="match status" value="1"/>
</dbReference>
<dbReference type="STRING" id="649747.HMPREF0083_06062"/>
<evidence type="ECO:0000256" key="1">
    <source>
        <dbReference type="SAM" id="Coils"/>
    </source>
</evidence>
<dbReference type="eggNOG" id="COG3666">
    <property type="taxonomic scope" value="Bacteria"/>
</dbReference>
<dbReference type="HOGENOM" id="CLU_2128273_0_0_9"/>
<name>U1Y0E3_ANEAE</name>
<proteinExistence type="predicted"/>
<dbReference type="Proteomes" id="UP000016511">
    <property type="component" value="Unassembled WGS sequence"/>
</dbReference>
<keyword evidence="3" id="KW-1185">Reference proteome</keyword>
<reference evidence="2 3" key="1">
    <citation type="submission" date="2013-08" db="EMBL/GenBank/DDBJ databases">
        <authorList>
            <person name="Weinstock G."/>
            <person name="Sodergren E."/>
            <person name="Wylie T."/>
            <person name="Fulton L."/>
            <person name="Fulton R."/>
            <person name="Fronick C."/>
            <person name="O'Laughlin M."/>
            <person name="Godfrey J."/>
            <person name="Miner T."/>
            <person name="Herter B."/>
            <person name="Appelbaum E."/>
            <person name="Cordes M."/>
            <person name="Lek S."/>
            <person name="Wollam A."/>
            <person name="Pepin K.H."/>
            <person name="Palsikar V.B."/>
            <person name="Mitreva M."/>
            <person name="Wilson R.K."/>
        </authorList>
    </citation>
    <scope>NUCLEOTIDE SEQUENCE [LARGE SCALE GENOMIC DNA]</scope>
    <source>
        <strain evidence="2 3">ATCC 12856</strain>
    </source>
</reference>
<sequence length="113" mass="13399">MINRFRSERGKGLVEELFKRVLMLLVEEGHVHLDDYFVDGTKIEANANWYTFVWKKSAENYKKKLETKVDQLIKHIDEITAEEETKSIITSEKIKKKCRNGKNAWNKSRKIKN</sequence>
<dbReference type="AlphaFoldDB" id="U1Y0E3"/>
<dbReference type="PANTHER" id="PTHR33408:SF2">
    <property type="entry name" value="TRANSPOSASE DDE DOMAIN-CONTAINING PROTEIN"/>
    <property type="match status" value="1"/>
</dbReference>
<accession>U1Y0E3</accession>
<organism evidence="2 3">
    <name type="scientific">Aneurinibacillus aneurinilyticus ATCC 12856</name>
    <dbReference type="NCBI Taxonomy" id="649747"/>
    <lineage>
        <taxon>Bacteria</taxon>
        <taxon>Bacillati</taxon>
        <taxon>Bacillota</taxon>
        <taxon>Bacilli</taxon>
        <taxon>Bacillales</taxon>
        <taxon>Paenibacillaceae</taxon>
        <taxon>Aneurinibacillus group</taxon>
        <taxon>Aneurinibacillus</taxon>
    </lineage>
</organism>
<comment type="caution">
    <text evidence="2">The sequence shown here is derived from an EMBL/GenBank/DDBJ whole genome shotgun (WGS) entry which is preliminary data.</text>
</comment>
<evidence type="ECO:0000313" key="2">
    <source>
        <dbReference type="EMBL" id="ERI04461.1"/>
    </source>
</evidence>
<dbReference type="EMBL" id="AWSJ01000383">
    <property type="protein sequence ID" value="ERI04461.1"/>
    <property type="molecule type" value="Genomic_DNA"/>
</dbReference>
<keyword evidence="1" id="KW-0175">Coiled coil</keyword>
<feature type="coiled-coil region" evidence="1">
    <location>
        <begin position="55"/>
        <end position="82"/>
    </location>
</feature>
<gene>
    <name evidence="2" type="ORF">HMPREF0083_06062</name>
</gene>
<protein>
    <submittedName>
        <fullName evidence="2">Uncharacterized protein</fullName>
    </submittedName>
</protein>